<dbReference type="AlphaFoldDB" id="A0A2U1LKK1"/>
<evidence type="ECO:0000256" key="3">
    <source>
        <dbReference type="ARBA" id="ARBA00022741"/>
    </source>
</evidence>
<protein>
    <submittedName>
        <fullName evidence="8">Serine/threonine/dual specificity protein kinase, catalytic domain-containing protein</fullName>
    </submittedName>
</protein>
<comment type="caution">
    <text evidence="8">The sequence shown here is derived from an EMBL/GenBank/DDBJ whole genome shotgun (WGS) entry which is preliminary data.</text>
</comment>
<dbReference type="Gene3D" id="1.10.510.10">
    <property type="entry name" value="Transferase(Phosphotransferase) domain 1"/>
    <property type="match status" value="1"/>
</dbReference>
<keyword evidence="2" id="KW-0808">Transferase</keyword>
<reference evidence="8 9" key="1">
    <citation type="journal article" date="2018" name="Mol. Plant">
        <title>The genome of Artemisia annua provides insight into the evolution of Asteraceae family and artemisinin biosynthesis.</title>
        <authorList>
            <person name="Shen Q."/>
            <person name="Zhang L."/>
            <person name="Liao Z."/>
            <person name="Wang S."/>
            <person name="Yan T."/>
            <person name="Shi P."/>
            <person name="Liu M."/>
            <person name="Fu X."/>
            <person name="Pan Q."/>
            <person name="Wang Y."/>
            <person name="Lv Z."/>
            <person name="Lu X."/>
            <person name="Zhang F."/>
            <person name="Jiang W."/>
            <person name="Ma Y."/>
            <person name="Chen M."/>
            <person name="Hao X."/>
            <person name="Li L."/>
            <person name="Tang Y."/>
            <person name="Lv G."/>
            <person name="Zhou Y."/>
            <person name="Sun X."/>
            <person name="Brodelius P.E."/>
            <person name="Rose J.K.C."/>
            <person name="Tang K."/>
        </authorList>
    </citation>
    <scope>NUCLEOTIDE SEQUENCE [LARGE SCALE GENOMIC DNA]</scope>
    <source>
        <strain evidence="9">cv. Huhao1</strain>
        <tissue evidence="8">Leaf</tissue>
    </source>
</reference>
<dbReference type="InterPro" id="IPR008271">
    <property type="entry name" value="Ser/Thr_kinase_AS"/>
</dbReference>
<organism evidence="8 9">
    <name type="scientific">Artemisia annua</name>
    <name type="common">Sweet wormwood</name>
    <dbReference type="NCBI Taxonomy" id="35608"/>
    <lineage>
        <taxon>Eukaryota</taxon>
        <taxon>Viridiplantae</taxon>
        <taxon>Streptophyta</taxon>
        <taxon>Embryophyta</taxon>
        <taxon>Tracheophyta</taxon>
        <taxon>Spermatophyta</taxon>
        <taxon>Magnoliopsida</taxon>
        <taxon>eudicotyledons</taxon>
        <taxon>Gunneridae</taxon>
        <taxon>Pentapetalae</taxon>
        <taxon>asterids</taxon>
        <taxon>campanulids</taxon>
        <taxon>Asterales</taxon>
        <taxon>Asteraceae</taxon>
        <taxon>Asteroideae</taxon>
        <taxon>Anthemideae</taxon>
        <taxon>Artemisiinae</taxon>
        <taxon>Artemisia</taxon>
    </lineage>
</organism>
<evidence type="ECO:0000259" key="7">
    <source>
        <dbReference type="PROSITE" id="PS50011"/>
    </source>
</evidence>
<dbReference type="SUPFAM" id="SSF56112">
    <property type="entry name" value="Protein kinase-like (PK-like)"/>
    <property type="match status" value="1"/>
</dbReference>
<evidence type="ECO:0000256" key="6">
    <source>
        <dbReference type="PROSITE-ProRule" id="PRU10141"/>
    </source>
</evidence>
<sequence>MEAMMMQFKDLQIIPFEEITTATNNFHKDNYLGGGGFGNVYKGELSRFKERGLVAFKRLDRQYGQGETEFLKEISTLSQYKHENLIAILGYCIKEREMILVYEYTAHGSLDFHLGSRELTWTQRLKICLQAAEGLRYLHDPNGAHHKLIHRDIKSGNILLDENWNAKVADLGLSKISPENANLVTVVRGTPGYTDPEYHETYMLTEHSDVYSFGVTLFEVLCGSLCYEITGEDKVRVFVRKWKESYQENKLEEIIFKELGIGQMDKSSLKLFSGIAYQCLEKSGEKRPTMVEVVSKLKAALQAQERYDVILKIPLPKEYAEIVRAAVSHPIYSSIEQLKDLLSEGILVNEGKTWLSLNDKGEHHVMVSIEEYLSLDDPNSDYSDRYSSKEKSRFAVGCYKTRLMEFKLRVTAPLFLSPDVTYGLNLVSHASEIDGMKQQYVGVRYKIQGERKISILHFVDKKEGKQLVAELYQFNSTEESILDLEILLEDFGLSGDFYIEGIEFLPLEKVVIANREIVRGVVPPLFYKFTEEESKVLLSQGVLLNGGKMWLCINEKGEHIERIYIEACLNPEEIDDDDLQHPSYFDIVNSRFPGGRFYYYRYEFKARVRGEYLTPHISYTLNLFFRYQDERNVNSYNPLRYKIDGEEETKVFIIYPIDMREDGWFIVPLYHSTADLQFQFEEPSWLLLVAGFEFQPSGVKVELPVFEEYQHIVEAASQSLFYTSVDELKQILSIGVHLNGYKMWFSLNKKEEHCEMISMEDCLIPNEDSTPQTYKSHYRSRFPAGFYQTNNKGFKAHVKTQLLSPSITYTVNLVYNSSSSHEQAYVGLKYKLREEATTSNVYLANKRHDRLYMAELYQFTSDGSIVDLEISFDDHGTNIQGVEGILFQPLEKVEDQLLEDDRVEDIETISDSDTYWEQKIPNDYEEILKLSKVSLEWKTKKELYSILCKGFLLDNGQQWFNVDKNGKKCPMLSARAAVIDNNSNWESSNESRFFLYISCQFFSNSLYLMLMFAPWFNVDKNGKKCPMLSARAAVIDNNSNWESSNESRFGEVLVITRGYEFKIKRKCKSNVISPETTYAAYLVYKLPEDPSAFEAPLKVNYGGLYIYLVSPPHTPVIGPKLDENTYNPLNRYKGNAIPQQRTDGWMEVKVWQFKTTTESVPMRLYFEHPDEKDLKGLMVQGIELRPI</sequence>
<dbReference type="GO" id="GO:0004674">
    <property type="term" value="F:protein serine/threonine kinase activity"/>
    <property type="evidence" value="ECO:0007669"/>
    <property type="project" value="UniProtKB-KW"/>
</dbReference>
<name>A0A2U1LKK1_ARTAN</name>
<dbReference type="GO" id="GO:0004714">
    <property type="term" value="F:transmembrane receptor protein tyrosine kinase activity"/>
    <property type="evidence" value="ECO:0007669"/>
    <property type="project" value="InterPro"/>
</dbReference>
<dbReference type="InterPro" id="IPR017441">
    <property type="entry name" value="Protein_kinase_ATP_BS"/>
</dbReference>
<keyword evidence="3 6" id="KW-0547">Nucleotide-binding</keyword>
<feature type="binding site" evidence="6">
    <location>
        <position position="57"/>
    </location>
    <ligand>
        <name>ATP</name>
        <dbReference type="ChEBI" id="CHEBI:30616"/>
    </ligand>
</feature>
<keyword evidence="4 8" id="KW-0418">Kinase</keyword>
<gene>
    <name evidence="8" type="ORF">CTI12_AA480860</name>
</gene>
<dbReference type="SMART" id="SM00220">
    <property type="entry name" value="S_TKc"/>
    <property type="match status" value="1"/>
</dbReference>
<keyword evidence="5 6" id="KW-0067">ATP-binding</keyword>
<dbReference type="InterPro" id="IPR001245">
    <property type="entry name" value="Ser-Thr/Tyr_kinase_cat_dom"/>
</dbReference>
<evidence type="ECO:0000313" key="8">
    <source>
        <dbReference type="EMBL" id="PWA49522.1"/>
    </source>
</evidence>
<evidence type="ECO:0000256" key="2">
    <source>
        <dbReference type="ARBA" id="ARBA00022679"/>
    </source>
</evidence>
<dbReference type="Proteomes" id="UP000245207">
    <property type="component" value="Unassembled WGS sequence"/>
</dbReference>
<dbReference type="PROSITE" id="PS00107">
    <property type="entry name" value="PROTEIN_KINASE_ATP"/>
    <property type="match status" value="1"/>
</dbReference>
<dbReference type="GO" id="GO:0005886">
    <property type="term" value="C:plasma membrane"/>
    <property type="evidence" value="ECO:0007669"/>
    <property type="project" value="TreeGrafter"/>
</dbReference>
<dbReference type="STRING" id="35608.A0A2U1LKK1"/>
<feature type="domain" description="Protein kinase" evidence="7">
    <location>
        <begin position="26"/>
        <end position="301"/>
    </location>
</feature>
<dbReference type="PANTHER" id="PTHR27003:SF338">
    <property type="entry name" value="TYROSINE-PROTEIN KINASE, NON-RECEPTOR JAK_TYK2-RELATED"/>
    <property type="match status" value="1"/>
</dbReference>
<dbReference type="Gene3D" id="3.30.200.20">
    <property type="entry name" value="Phosphorylase Kinase, domain 1"/>
    <property type="match status" value="1"/>
</dbReference>
<evidence type="ECO:0000313" key="9">
    <source>
        <dbReference type="Proteomes" id="UP000245207"/>
    </source>
</evidence>
<accession>A0A2U1LKK1</accession>
<evidence type="ECO:0000256" key="1">
    <source>
        <dbReference type="ARBA" id="ARBA00022527"/>
    </source>
</evidence>
<dbReference type="InterPro" id="IPR045272">
    <property type="entry name" value="ANXUR1/2-like"/>
</dbReference>
<keyword evidence="9" id="KW-1185">Reference proteome</keyword>
<dbReference type="FunFam" id="3.30.200.20:FF:000039">
    <property type="entry name" value="receptor-like protein kinase FERONIA"/>
    <property type="match status" value="1"/>
</dbReference>
<dbReference type="Pfam" id="PF07714">
    <property type="entry name" value="PK_Tyr_Ser-Thr"/>
    <property type="match status" value="1"/>
</dbReference>
<dbReference type="PANTHER" id="PTHR27003">
    <property type="entry name" value="OS07G0166700 PROTEIN"/>
    <property type="match status" value="1"/>
</dbReference>
<dbReference type="OrthoDB" id="1698672at2759"/>
<dbReference type="EMBL" id="PKPP01008891">
    <property type="protein sequence ID" value="PWA49522.1"/>
    <property type="molecule type" value="Genomic_DNA"/>
</dbReference>
<dbReference type="InterPro" id="IPR025886">
    <property type="entry name" value="PP2-like"/>
</dbReference>
<proteinExistence type="predicted"/>
<evidence type="ECO:0000256" key="4">
    <source>
        <dbReference type="ARBA" id="ARBA00022777"/>
    </source>
</evidence>
<dbReference type="InterPro" id="IPR011009">
    <property type="entry name" value="Kinase-like_dom_sf"/>
</dbReference>
<dbReference type="PROSITE" id="PS50011">
    <property type="entry name" value="PROTEIN_KINASE_DOM"/>
    <property type="match status" value="1"/>
</dbReference>
<evidence type="ECO:0000256" key="5">
    <source>
        <dbReference type="ARBA" id="ARBA00022840"/>
    </source>
</evidence>
<dbReference type="GO" id="GO:0005524">
    <property type="term" value="F:ATP binding"/>
    <property type="evidence" value="ECO:0007669"/>
    <property type="project" value="UniProtKB-UniRule"/>
</dbReference>
<keyword evidence="1" id="KW-0723">Serine/threonine-protein kinase</keyword>
<dbReference type="Pfam" id="PF14299">
    <property type="entry name" value="PP2"/>
    <property type="match status" value="1"/>
</dbReference>
<dbReference type="GO" id="GO:0009506">
    <property type="term" value="C:plasmodesma"/>
    <property type="evidence" value="ECO:0007669"/>
    <property type="project" value="TreeGrafter"/>
</dbReference>
<dbReference type="PROSITE" id="PS00108">
    <property type="entry name" value="PROTEIN_KINASE_ST"/>
    <property type="match status" value="1"/>
</dbReference>
<dbReference type="InterPro" id="IPR000719">
    <property type="entry name" value="Prot_kinase_dom"/>
</dbReference>